<sequence length="136" mass="14885">MHIIQVVFVFLLVLFTSCESTTAPTKHQLTISTTNATATAKALEKFFTEDAKQNKNNGFLKVVTPTSSGEERASTSAITAGEGARAGTGATVVSSDTPSGEMVTVTVYNNNGLWQRFERWWNRLFYTSSSRLLRPS</sequence>
<dbReference type="Proteomes" id="UP000198211">
    <property type="component" value="Unassembled WGS sequence"/>
</dbReference>
<gene>
    <name evidence="2" type="ORF">PHMEG_00014800</name>
</gene>
<dbReference type="EMBL" id="NBNE01001945">
    <property type="protein sequence ID" value="OWZ12091.1"/>
    <property type="molecule type" value="Genomic_DNA"/>
</dbReference>
<dbReference type="AlphaFoldDB" id="A0A225W2V6"/>
<feature type="signal peptide" evidence="1">
    <location>
        <begin position="1"/>
        <end position="20"/>
    </location>
</feature>
<name>A0A225W2V6_9STRA</name>
<evidence type="ECO:0008006" key="4">
    <source>
        <dbReference type="Google" id="ProtNLM"/>
    </source>
</evidence>
<feature type="chain" id="PRO_5013098771" description="RxLR effector protein" evidence="1">
    <location>
        <begin position="21"/>
        <end position="136"/>
    </location>
</feature>
<reference evidence="3" key="1">
    <citation type="submission" date="2017-03" db="EMBL/GenBank/DDBJ databases">
        <title>Phytopthora megakarya and P. palmivora, two closely related causual agents of cacao black pod achieved similar genome size and gene model numbers by different mechanisms.</title>
        <authorList>
            <person name="Ali S."/>
            <person name="Shao J."/>
            <person name="Larry D.J."/>
            <person name="Kronmiller B."/>
            <person name="Shen D."/>
            <person name="Strem M.D."/>
            <person name="Melnick R.L."/>
            <person name="Guiltinan M.J."/>
            <person name="Tyler B.M."/>
            <person name="Meinhardt L.W."/>
            <person name="Bailey B.A."/>
        </authorList>
    </citation>
    <scope>NUCLEOTIDE SEQUENCE [LARGE SCALE GENOMIC DNA]</scope>
    <source>
        <strain evidence="3">zdho120</strain>
    </source>
</reference>
<evidence type="ECO:0000256" key="1">
    <source>
        <dbReference type="SAM" id="SignalP"/>
    </source>
</evidence>
<evidence type="ECO:0000313" key="2">
    <source>
        <dbReference type="EMBL" id="OWZ12091.1"/>
    </source>
</evidence>
<proteinExistence type="predicted"/>
<keyword evidence="1" id="KW-0732">Signal</keyword>
<organism evidence="2 3">
    <name type="scientific">Phytophthora megakarya</name>
    <dbReference type="NCBI Taxonomy" id="4795"/>
    <lineage>
        <taxon>Eukaryota</taxon>
        <taxon>Sar</taxon>
        <taxon>Stramenopiles</taxon>
        <taxon>Oomycota</taxon>
        <taxon>Peronosporomycetes</taxon>
        <taxon>Peronosporales</taxon>
        <taxon>Peronosporaceae</taxon>
        <taxon>Phytophthora</taxon>
    </lineage>
</organism>
<protein>
    <recommendedName>
        <fullName evidence="4">RxLR effector protein</fullName>
    </recommendedName>
</protein>
<dbReference type="OrthoDB" id="127426at2759"/>
<keyword evidence="3" id="KW-1185">Reference proteome</keyword>
<comment type="caution">
    <text evidence="2">The sequence shown here is derived from an EMBL/GenBank/DDBJ whole genome shotgun (WGS) entry which is preliminary data.</text>
</comment>
<evidence type="ECO:0000313" key="3">
    <source>
        <dbReference type="Proteomes" id="UP000198211"/>
    </source>
</evidence>
<accession>A0A225W2V6</accession>